<dbReference type="PROSITE" id="PS50005">
    <property type="entry name" value="TPR"/>
    <property type="match status" value="1"/>
</dbReference>
<evidence type="ECO:0000256" key="6">
    <source>
        <dbReference type="PROSITE-ProRule" id="PRU00339"/>
    </source>
</evidence>
<dbReference type="InterPro" id="IPR051476">
    <property type="entry name" value="Bac_ResReg_Asp_Phosphatase"/>
</dbReference>
<feature type="coiled-coil region" evidence="7">
    <location>
        <begin position="157"/>
        <end position="187"/>
    </location>
</feature>
<evidence type="ECO:0000313" key="8">
    <source>
        <dbReference type="EMBL" id="MBE9116352.1"/>
    </source>
</evidence>
<dbReference type="PANTHER" id="PTHR46630:SF1">
    <property type="entry name" value="TETRATRICOPEPTIDE REPEAT PROTEIN 29"/>
    <property type="match status" value="1"/>
</dbReference>
<proteinExistence type="inferred from homology"/>
<dbReference type="Gene3D" id="1.25.40.10">
    <property type="entry name" value="Tetratricopeptide repeat domain"/>
    <property type="match status" value="2"/>
</dbReference>
<keyword evidence="2" id="KW-0963">Cytoplasm</keyword>
<keyword evidence="4 6" id="KW-0802">TPR repeat</keyword>
<dbReference type="InterPro" id="IPR011990">
    <property type="entry name" value="TPR-like_helical_dom_sf"/>
</dbReference>
<evidence type="ECO:0000256" key="2">
    <source>
        <dbReference type="ARBA" id="ARBA00022490"/>
    </source>
</evidence>
<evidence type="ECO:0008006" key="10">
    <source>
        <dbReference type="Google" id="ProtNLM"/>
    </source>
</evidence>
<dbReference type="GO" id="GO:0005737">
    <property type="term" value="C:cytoplasm"/>
    <property type="evidence" value="ECO:0007669"/>
    <property type="project" value="UniProtKB-SubCell"/>
</dbReference>
<evidence type="ECO:0000256" key="3">
    <source>
        <dbReference type="ARBA" id="ARBA00022737"/>
    </source>
</evidence>
<dbReference type="SMART" id="SM00028">
    <property type="entry name" value="TPR"/>
    <property type="match status" value="4"/>
</dbReference>
<protein>
    <recommendedName>
        <fullName evidence="10">Tetratricopeptide repeat protein</fullName>
    </recommendedName>
</protein>
<gene>
    <name evidence="8" type="ORF">IQ249_10625</name>
</gene>
<evidence type="ECO:0000256" key="5">
    <source>
        <dbReference type="ARBA" id="ARBA00038253"/>
    </source>
</evidence>
<dbReference type="Proteomes" id="UP000654482">
    <property type="component" value="Unassembled WGS sequence"/>
</dbReference>
<dbReference type="AlphaFoldDB" id="A0A8J7DWI0"/>
<evidence type="ECO:0000256" key="4">
    <source>
        <dbReference type="ARBA" id="ARBA00022803"/>
    </source>
</evidence>
<keyword evidence="3" id="KW-0677">Repeat</keyword>
<name>A0A8J7DWI0_9CYAN</name>
<keyword evidence="7" id="KW-0175">Coiled coil</keyword>
<comment type="caution">
    <text evidence="8">The sequence shown here is derived from an EMBL/GenBank/DDBJ whole genome shotgun (WGS) entry which is preliminary data.</text>
</comment>
<feature type="repeat" description="TPR" evidence="6">
    <location>
        <begin position="351"/>
        <end position="384"/>
    </location>
</feature>
<comment type="subcellular location">
    <subcellularLocation>
        <location evidence="1">Cytoplasm</location>
    </subcellularLocation>
</comment>
<dbReference type="RefSeq" id="WP_194029444.1">
    <property type="nucleotide sequence ID" value="NZ_JADEWZ010000013.1"/>
</dbReference>
<dbReference type="Pfam" id="PF13176">
    <property type="entry name" value="TPR_7"/>
    <property type="match status" value="1"/>
</dbReference>
<evidence type="ECO:0000313" key="9">
    <source>
        <dbReference type="Proteomes" id="UP000654482"/>
    </source>
</evidence>
<dbReference type="InterPro" id="IPR019734">
    <property type="entry name" value="TPR_rpt"/>
</dbReference>
<evidence type="ECO:0000256" key="7">
    <source>
        <dbReference type="SAM" id="Coils"/>
    </source>
</evidence>
<comment type="similarity">
    <text evidence="5">Belongs to the Rap family.</text>
</comment>
<accession>A0A8J7DWI0</accession>
<organism evidence="8 9">
    <name type="scientific">Lusitaniella coriacea LEGE 07157</name>
    <dbReference type="NCBI Taxonomy" id="945747"/>
    <lineage>
        <taxon>Bacteria</taxon>
        <taxon>Bacillati</taxon>
        <taxon>Cyanobacteriota</taxon>
        <taxon>Cyanophyceae</taxon>
        <taxon>Spirulinales</taxon>
        <taxon>Lusitaniellaceae</taxon>
        <taxon>Lusitaniella</taxon>
    </lineage>
</organism>
<keyword evidence="9" id="KW-1185">Reference proteome</keyword>
<reference evidence="8" key="1">
    <citation type="submission" date="2020-10" db="EMBL/GenBank/DDBJ databases">
        <authorList>
            <person name="Castelo-Branco R."/>
            <person name="Eusebio N."/>
            <person name="Adriana R."/>
            <person name="Vieira A."/>
            <person name="Brugerolle De Fraissinette N."/>
            <person name="Rezende De Castro R."/>
            <person name="Schneider M.P."/>
            <person name="Vasconcelos V."/>
            <person name="Leao P.N."/>
        </authorList>
    </citation>
    <scope>NUCLEOTIDE SEQUENCE</scope>
    <source>
        <strain evidence="8">LEGE 07157</strain>
    </source>
</reference>
<dbReference type="EMBL" id="JADEWZ010000013">
    <property type="protein sequence ID" value="MBE9116352.1"/>
    <property type="molecule type" value="Genomic_DNA"/>
</dbReference>
<sequence length="403" mass="46254">MARANSKATSVNPFIQIAVLTCLLGITLNAPLVLGRAYAQETSNPLELNEADPLLPETFNPPELEKLEQALETLNTQAATELSEGNGDDAFEIWFRELRLRRAMGRIEEIKALGRIGEIAWRENRTPDVKIITKRLLAIQEELEEEGGENQETLSVLAQAYEQVRALKQAAEIYQRILANARQARDRATIERALKVLGRLYLDWFEYSSAATVYEELLELATAEFDDFNTTHYLEQLAYIYDRATQPEKAIDIKLALIAAYQKKEETTKQLATQISLGNDYTALDRAETASQTYQETFTLAWAQKQFTYASESLQRLAELYEKYNQFDYALQVYQEQTKVQTIADDRYGLMNTYDRIGLIYLEQRDYDRALDSFQFGLQLAQALSYREAYFETQVERTIQGID</sequence>
<dbReference type="PANTHER" id="PTHR46630">
    <property type="entry name" value="TETRATRICOPEPTIDE REPEAT PROTEIN 29"/>
    <property type="match status" value="1"/>
</dbReference>
<dbReference type="SUPFAM" id="SSF48452">
    <property type="entry name" value="TPR-like"/>
    <property type="match status" value="2"/>
</dbReference>
<evidence type="ECO:0000256" key="1">
    <source>
        <dbReference type="ARBA" id="ARBA00004496"/>
    </source>
</evidence>